<comment type="function">
    <text evidence="13">E3 ubiquitin-protein ligase that mediates monoubiquitination of histone H2B to form H2BK123ub1. H2BK123ub1 gives a specific tag for epigenetic transcriptional activation and is also a prerequisite for H3K4me and H3K79me formation.</text>
</comment>
<dbReference type="EMBL" id="AOGT01002481">
    <property type="protein sequence ID" value="EMG45413.1"/>
    <property type="molecule type" value="Genomic_DNA"/>
</dbReference>
<evidence type="ECO:0000256" key="9">
    <source>
        <dbReference type="ARBA" id="ARBA00022833"/>
    </source>
</evidence>
<keyword evidence="7 14" id="KW-0863">Zinc-finger</keyword>
<evidence type="ECO:0000256" key="4">
    <source>
        <dbReference type="ARBA" id="ARBA00005555"/>
    </source>
</evidence>
<evidence type="ECO:0000256" key="11">
    <source>
        <dbReference type="ARBA" id="ARBA00023054"/>
    </source>
</evidence>
<evidence type="ECO:0000256" key="1">
    <source>
        <dbReference type="ARBA" id="ARBA00000900"/>
    </source>
</evidence>
<reference evidence="19 20" key="1">
    <citation type="submission" date="2013-02" db="EMBL/GenBank/DDBJ databases">
        <title>Genome sequence of Candida maltosa Xu316, a potential industrial strain for xylitol and ethanol production.</title>
        <authorList>
            <person name="Yu J."/>
            <person name="Wang Q."/>
            <person name="Geng X."/>
            <person name="Bao W."/>
            <person name="He P."/>
            <person name="Cai J."/>
        </authorList>
    </citation>
    <scope>NUCLEOTIDE SEQUENCE [LARGE SCALE GENOMIC DNA]</scope>
    <source>
        <strain evidence="20">Xu316</strain>
    </source>
</reference>
<feature type="compositionally biased region" description="Basic and acidic residues" evidence="17">
    <location>
        <begin position="1"/>
        <end position="11"/>
    </location>
</feature>
<keyword evidence="20" id="KW-1185">Reference proteome</keyword>
<dbReference type="Gene3D" id="3.30.40.10">
    <property type="entry name" value="Zinc/RING finger domain, C3HC4 (zinc finger)"/>
    <property type="match status" value="1"/>
</dbReference>
<dbReference type="InterPro" id="IPR013956">
    <property type="entry name" value="E3_ubiquit_lig_Bre1"/>
</dbReference>
<dbReference type="GO" id="GO:0006950">
    <property type="term" value="P:response to stress"/>
    <property type="evidence" value="ECO:0007669"/>
    <property type="project" value="UniProtKB-ARBA"/>
</dbReference>
<evidence type="ECO:0000256" key="3">
    <source>
        <dbReference type="ARBA" id="ARBA00004906"/>
    </source>
</evidence>
<proteinExistence type="inferred from homology"/>
<dbReference type="GO" id="GO:0008270">
    <property type="term" value="F:zinc ion binding"/>
    <property type="evidence" value="ECO:0007669"/>
    <property type="project" value="UniProtKB-KW"/>
</dbReference>
<comment type="caution">
    <text evidence="19">The sequence shown here is derived from an EMBL/GenBank/DDBJ whole genome shotgun (WGS) entry which is preliminary data.</text>
</comment>
<keyword evidence="5 15" id="KW-0808">Transferase</keyword>
<dbReference type="PROSITE" id="PS50089">
    <property type="entry name" value="ZF_RING_2"/>
    <property type="match status" value="1"/>
</dbReference>
<feature type="coiled-coil region" evidence="16">
    <location>
        <begin position="488"/>
        <end position="603"/>
    </location>
</feature>
<accession>M3J0N1</accession>
<dbReference type="STRING" id="1245528.M3J0N1"/>
<evidence type="ECO:0000313" key="19">
    <source>
        <dbReference type="EMBL" id="EMG45413.1"/>
    </source>
</evidence>
<evidence type="ECO:0000256" key="12">
    <source>
        <dbReference type="ARBA" id="ARBA00023242"/>
    </source>
</evidence>
<feature type="coiled-coil region" evidence="16">
    <location>
        <begin position="328"/>
        <end position="442"/>
    </location>
</feature>
<protein>
    <recommendedName>
        <fullName evidence="15">E3 ubiquitin protein ligase</fullName>
        <ecNumber evidence="15">2.3.2.27</ecNumber>
    </recommendedName>
</protein>
<keyword evidence="12 15" id="KW-0539">Nucleus</keyword>
<evidence type="ECO:0000256" key="2">
    <source>
        <dbReference type="ARBA" id="ARBA00004123"/>
    </source>
</evidence>
<keyword evidence="9 15" id="KW-0862">Zinc</keyword>
<dbReference type="PANTHER" id="PTHR23163:SF0">
    <property type="entry name" value="E3 UBIQUITIN-PROTEIN LIGASE BRE1"/>
    <property type="match status" value="1"/>
</dbReference>
<dbReference type="SMART" id="SM00184">
    <property type="entry name" value="RING"/>
    <property type="match status" value="1"/>
</dbReference>
<name>M3J0N1_CANMX</name>
<evidence type="ECO:0000256" key="13">
    <source>
        <dbReference type="ARBA" id="ARBA00059679"/>
    </source>
</evidence>
<evidence type="ECO:0000256" key="6">
    <source>
        <dbReference type="ARBA" id="ARBA00022723"/>
    </source>
</evidence>
<comment type="catalytic activity">
    <reaction evidence="1 15">
        <text>S-ubiquitinyl-[E2 ubiquitin-conjugating enzyme]-L-cysteine + [acceptor protein]-L-lysine = [E2 ubiquitin-conjugating enzyme]-L-cysteine + N(6)-ubiquitinyl-[acceptor protein]-L-lysine.</text>
        <dbReference type="EC" id="2.3.2.27"/>
    </reaction>
</comment>
<dbReference type="GO" id="GO:0006325">
    <property type="term" value="P:chromatin organization"/>
    <property type="evidence" value="ECO:0007669"/>
    <property type="project" value="UniProtKB-KW"/>
</dbReference>
<dbReference type="FunFam" id="3.30.40.10:FF:000414">
    <property type="entry name" value="E3 ubiquitin protein ligase"/>
    <property type="match status" value="1"/>
</dbReference>
<comment type="pathway">
    <text evidence="3 15">Protein modification; protein ubiquitination.</text>
</comment>
<evidence type="ECO:0000256" key="5">
    <source>
        <dbReference type="ARBA" id="ARBA00022679"/>
    </source>
</evidence>
<keyword evidence="10 15" id="KW-0156">Chromatin regulator</keyword>
<dbReference type="GO" id="GO:0005634">
    <property type="term" value="C:nucleus"/>
    <property type="evidence" value="ECO:0007669"/>
    <property type="project" value="UniProtKB-SubCell"/>
</dbReference>
<dbReference type="eggNOG" id="KOG0978">
    <property type="taxonomic scope" value="Eukaryota"/>
</dbReference>
<evidence type="ECO:0000256" key="7">
    <source>
        <dbReference type="ARBA" id="ARBA00022771"/>
    </source>
</evidence>
<dbReference type="GO" id="GO:0033503">
    <property type="term" value="C:HULC complex"/>
    <property type="evidence" value="ECO:0007669"/>
    <property type="project" value="TreeGrafter"/>
</dbReference>
<dbReference type="Pfam" id="PF08647">
    <property type="entry name" value="BRE1"/>
    <property type="match status" value="1"/>
</dbReference>
<dbReference type="AlphaFoldDB" id="M3J0N1"/>
<organism evidence="19 20">
    <name type="scientific">Candida maltosa (strain Xu316)</name>
    <name type="common">Yeast</name>
    <dbReference type="NCBI Taxonomy" id="1245528"/>
    <lineage>
        <taxon>Eukaryota</taxon>
        <taxon>Fungi</taxon>
        <taxon>Dikarya</taxon>
        <taxon>Ascomycota</taxon>
        <taxon>Saccharomycotina</taxon>
        <taxon>Pichiomycetes</taxon>
        <taxon>Debaryomycetaceae</taxon>
        <taxon>Candida/Lodderomyces clade</taxon>
        <taxon>Candida</taxon>
    </lineage>
</organism>
<dbReference type="InterPro" id="IPR001841">
    <property type="entry name" value="Znf_RING"/>
</dbReference>
<evidence type="ECO:0000256" key="15">
    <source>
        <dbReference type="RuleBase" id="RU365038"/>
    </source>
</evidence>
<dbReference type="PANTHER" id="PTHR23163">
    <property type="entry name" value="RING FINGER PROTEIN-RELATED"/>
    <property type="match status" value="1"/>
</dbReference>
<evidence type="ECO:0000256" key="8">
    <source>
        <dbReference type="ARBA" id="ARBA00022786"/>
    </source>
</evidence>
<comment type="subcellular location">
    <subcellularLocation>
        <location evidence="2 15">Nucleus</location>
    </subcellularLocation>
</comment>
<dbReference type="SUPFAM" id="SSF57850">
    <property type="entry name" value="RING/U-box"/>
    <property type="match status" value="1"/>
</dbReference>
<evidence type="ECO:0000256" key="14">
    <source>
        <dbReference type="PROSITE-ProRule" id="PRU00175"/>
    </source>
</evidence>
<feature type="region of interest" description="Disordered" evidence="17">
    <location>
        <begin position="185"/>
        <end position="209"/>
    </location>
</feature>
<dbReference type="GO" id="GO:0061630">
    <property type="term" value="F:ubiquitin protein ligase activity"/>
    <property type="evidence" value="ECO:0007669"/>
    <property type="project" value="UniProtKB-EC"/>
</dbReference>
<dbReference type="HOGENOM" id="CLU_019713_2_0_1"/>
<feature type="region of interest" description="Disordered" evidence="17">
    <location>
        <begin position="1"/>
        <end position="32"/>
    </location>
</feature>
<dbReference type="UniPathway" id="UPA00143"/>
<keyword evidence="6 15" id="KW-0479">Metal-binding</keyword>
<evidence type="ECO:0000256" key="10">
    <source>
        <dbReference type="ARBA" id="ARBA00022853"/>
    </source>
</evidence>
<dbReference type="EC" id="2.3.2.27" evidence="15"/>
<dbReference type="OMA" id="ERHRACR"/>
<dbReference type="Proteomes" id="UP000011777">
    <property type="component" value="Unassembled WGS sequence"/>
</dbReference>
<evidence type="ECO:0000256" key="17">
    <source>
        <dbReference type="SAM" id="MobiDB-lite"/>
    </source>
</evidence>
<dbReference type="CDD" id="cd16499">
    <property type="entry name" value="RING-HC_Bre1-like"/>
    <property type="match status" value="1"/>
</dbReference>
<feature type="domain" description="RING-type" evidence="18">
    <location>
        <begin position="625"/>
        <end position="664"/>
    </location>
</feature>
<feature type="coiled-coil region" evidence="16">
    <location>
        <begin position="229"/>
        <end position="277"/>
    </location>
</feature>
<dbReference type="OrthoDB" id="654191at2759"/>
<dbReference type="GO" id="GO:0016567">
    <property type="term" value="P:protein ubiquitination"/>
    <property type="evidence" value="ECO:0007669"/>
    <property type="project" value="UniProtKB-UniRule"/>
</dbReference>
<evidence type="ECO:0000256" key="16">
    <source>
        <dbReference type="SAM" id="Coils"/>
    </source>
</evidence>
<dbReference type="Pfam" id="PF13923">
    <property type="entry name" value="zf-C3HC4_2"/>
    <property type="match status" value="1"/>
</dbReference>
<sequence>MNAESDRKRQSSESPDSLPAKRSKPMQELSESGPLTQDDVVYFQKEAIWRQMIQYKQEALSLRSDVIRLQREFNSSKHIVTVLTAWYEQIINIFDEIDQAESKDLLISFEKNVDGKLEALKSKLSSLLAKKVTFDSAKYEKVSGDLALVSRKNQQLDQEKLSLEEKVTELQSKITDLLNQQQREESKTLKRLDSRRNVEKSEEPEVNSVDTNGFHKEEQKIPQVDSEELDRLKGSVEELRLESVRLANQLEEVTKENQTYIQKAINLENKLNNLTESDLEDNIFYRKIVKNNQSLQEQIGKVTKLNSNNVSRLNDLEKQQNDLKSLIQGEIIEENEKLKQQLHESENNLVRIRTARDELLAKNTILTSQLQDQKTNDALVELNKTLSERIESLEVDRLESIVGTPSEEKLGELSREELITKIGHLNNEIKEVEKAFKDTRELTFGKLNSSIAQENVTNKLKIEKNKADQKYFAAMRLKDSLTNENKLLKIQVSKSQDLIKNLNELEKKYLNKIELLSNQLVDFKIIKENSLLENAKLQDELKTMSIARDGLQQEIDRLQEKVEDVVKNYEELKDINHKKEVDFDKLSKKLQTTENILQKYKSNNTNSLLQEDEQQLEALRSIAKCSVCSKNWKDTAITVCGHVFCSQCTQERLAARLRRCPSCNKGFSANDLLAIHL</sequence>
<evidence type="ECO:0000313" key="20">
    <source>
        <dbReference type="Proteomes" id="UP000011777"/>
    </source>
</evidence>
<gene>
    <name evidence="19" type="ORF">G210_4403</name>
</gene>
<comment type="similarity">
    <text evidence="4 15">Belongs to the BRE1 family.</text>
</comment>
<dbReference type="InterPro" id="IPR013083">
    <property type="entry name" value="Znf_RING/FYVE/PHD"/>
</dbReference>
<feature type="compositionally biased region" description="Basic and acidic residues" evidence="17">
    <location>
        <begin position="185"/>
        <end position="203"/>
    </location>
</feature>
<keyword evidence="11 15" id="KW-0175">Coiled coil</keyword>
<keyword evidence="8 15" id="KW-0833">Ubl conjugation pathway</keyword>
<evidence type="ECO:0000259" key="18">
    <source>
        <dbReference type="PROSITE" id="PS50089"/>
    </source>
</evidence>